<dbReference type="InterPro" id="IPR011050">
    <property type="entry name" value="Pectin_lyase_fold/virulence"/>
</dbReference>
<dbReference type="Gene3D" id="2.160.20.10">
    <property type="entry name" value="Single-stranded right-handed beta-helix, Pectin lyase-like"/>
    <property type="match status" value="1"/>
</dbReference>
<keyword evidence="1" id="KW-0812">Transmembrane</keyword>
<dbReference type="EMBL" id="AVQL01000360">
    <property type="protein sequence ID" value="KEQ01695.1"/>
    <property type="molecule type" value="Genomic_DNA"/>
</dbReference>
<name>A0A074VGX1_9NEIS</name>
<proteinExistence type="predicted"/>
<evidence type="ECO:0000313" key="4">
    <source>
        <dbReference type="EMBL" id="KEQ01695.1"/>
    </source>
</evidence>
<evidence type="ECO:0000313" key="5">
    <source>
        <dbReference type="Proteomes" id="UP000027644"/>
    </source>
</evidence>
<reference evidence="4 5" key="1">
    <citation type="journal article" date="2014" name="PLoS Genet.">
        <title>Hidden diversity in honey bee gut symbionts detected by single-cell genomics.</title>
        <authorList>
            <person name="Engel P."/>
            <person name="Stepanauskas R."/>
            <person name="Moran N."/>
        </authorList>
    </citation>
    <scope>NUCLEOTIDE SEQUENCE [LARGE SCALE GENOMIC DNA]</scope>
    <source>
        <strain evidence="4 5">SCGC AB-598-J21</strain>
    </source>
</reference>
<feature type="domain" description="ESPR" evidence="3">
    <location>
        <begin position="1"/>
        <end position="40"/>
    </location>
</feature>
<dbReference type="Pfam" id="PF05860">
    <property type="entry name" value="TPS"/>
    <property type="match status" value="1"/>
</dbReference>
<evidence type="ECO:0000256" key="1">
    <source>
        <dbReference type="SAM" id="Phobius"/>
    </source>
</evidence>
<organism evidence="4 5">
    <name type="scientific">Snodgrassella alvi SCGC AB-598-J21</name>
    <dbReference type="NCBI Taxonomy" id="1385367"/>
    <lineage>
        <taxon>Bacteria</taxon>
        <taxon>Pseudomonadati</taxon>
        <taxon>Pseudomonadota</taxon>
        <taxon>Betaproteobacteria</taxon>
        <taxon>Neisseriales</taxon>
        <taxon>Neisseriaceae</taxon>
        <taxon>Snodgrassella</taxon>
    </lineage>
</organism>
<dbReference type="SUPFAM" id="SSF51126">
    <property type="entry name" value="Pectin lyase-like"/>
    <property type="match status" value="1"/>
</dbReference>
<feature type="transmembrane region" description="Helical" evidence="1">
    <location>
        <begin position="48"/>
        <end position="69"/>
    </location>
</feature>
<gene>
    <name evidence="4" type="ORF">SASC598J21_005300</name>
</gene>
<feature type="non-terminal residue" evidence="4">
    <location>
        <position position="169"/>
    </location>
</feature>
<dbReference type="Pfam" id="PF13018">
    <property type="entry name" value="ESPR"/>
    <property type="match status" value="1"/>
</dbReference>
<dbReference type="InterPro" id="IPR024973">
    <property type="entry name" value="ESPR"/>
</dbReference>
<keyword evidence="1" id="KW-1133">Transmembrane helix</keyword>
<feature type="domain" description="Filamentous haemagglutinin FhaB/tRNA nuclease CdiA-like TPS" evidence="2">
    <location>
        <begin position="77"/>
        <end position="169"/>
    </location>
</feature>
<protein>
    <submittedName>
        <fullName evidence="4">Hemagglutination activity domain</fullName>
    </submittedName>
</protein>
<keyword evidence="1" id="KW-0472">Membrane</keyword>
<dbReference type="AlphaFoldDB" id="A0A074VGX1"/>
<sequence length="169" mass="18160">MNKNLFKVIFNKKRGQMMAGAENTIREGKSTADSTAGSTAIMNSKIKIAGLPVLAWSILLGFGLCTLVIDSSRAGSIHADTSAPKNQQPTILQTANGTPQINIRTPTKGGVSINQFRQMDVDKKGAILNNSRKNTATRLAGWIQANPWLSKGEARVIVNQINSTNPSQL</sequence>
<dbReference type="InterPro" id="IPR012334">
    <property type="entry name" value="Pectin_lyas_fold"/>
</dbReference>
<accession>A0A074VGX1</accession>
<dbReference type="InterPro" id="IPR008638">
    <property type="entry name" value="FhaB/CdiA-like_TPS"/>
</dbReference>
<dbReference type="Proteomes" id="UP000027644">
    <property type="component" value="Unassembled WGS sequence"/>
</dbReference>
<comment type="caution">
    <text evidence="4">The sequence shown here is derived from an EMBL/GenBank/DDBJ whole genome shotgun (WGS) entry which is preliminary data.</text>
</comment>
<evidence type="ECO:0000259" key="3">
    <source>
        <dbReference type="Pfam" id="PF13018"/>
    </source>
</evidence>
<evidence type="ECO:0000259" key="2">
    <source>
        <dbReference type="Pfam" id="PF05860"/>
    </source>
</evidence>